<feature type="transmembrane region" description="Helical" evidence="1">
    <location>
        <begin position="62"/>
        <end position="83"/>
    </location>
</feature>
<feature type="transmembrane region" description="Helical" evidence="1">
    <location>
        <begin position="246"/>
        <end position="268"/>
    </location>
</feature>
<dbReference type="InterPro" id="IPR008756">
    <property type="entry name" value="Peptidase_M56"/>
</dbReference>
<proteinExistence type="predicted"/>
<evidence type="ECO:0000313" key="4">
    <source>
        <dbReference type="Proteomes" id="UP000199518"/>
    </source>
</evidence>
<keyword evidence="1" id="KW-0472">Membrane</keyword>
<dbReference type="Proteomes" id="UP000199518">
    <property type="component" value="Unassembled WGS sequence"/>
</dbReference>
<dbReference type="AlphaFoldDB" id="A0A1I3EMR5"/>
<evidence type="ECO:0000313" key="3">
    <source>
        <dbReference type="EMBL" id="SFI00276.1"/>
    </source>
</evidence>
<dbReference type="InterPro" id="IPR052173">
    <property type="entry name" value="Beta-lactam_resp_regulator"/>
</dbReference>
<name>A0A1I3EMR5_9PLAN</name>
<organism evidence="3 4">
    <name type="scientific">Planctomicrobium piriforme</name>
    <dbReference type="NCBI Taxonomy" id="1576369"/>
    <lineage>
        <taxon>Bacteria</taxon>
        <taxon>Pseudomonadati</taxon>
        <taxon>Planctomycetota</taxon>
        <taxon>Planctomycetia</taxon>
        <taxon>Planctomycetales</taxon>
        <taxon>Planctomycetaceae</taxon>
        <taxon>Planctomicrobium</taxon>
    </lineage>
</organism>
<dbReference type="CDD" id="cd07341">
    <property type="entry name" value="M56_BlaR1_MecR1_like"/>
    <property type="match status" value="1"/>
</dbReference>
<dbReference type="PANTHER" id="PTHR34978">
    <property type="entry name" value="POSSIBLE SENSOR-TRANSDUCER PROTEIN BLAR"/>
    <property type="match status" value="1"/>
</dbReference>
<feature type="transmembrane region" description="Helical" evidence="1">
    <location>
        <begin position="136"/>
        <end position="158"/>
    </location>
</feature>
<dbReference type="RefSeq" id="WP_092048722.1">
    <property type="nucleotide sequence ID" value="NZ_FOQD01000004.1"/>
</dbReference>
<gene>
    <name evidence="3" type="ORF">SAMN05421753_104294</name>
</gene>
<evidence type="ECO:0000259" key="2">
    <source>
        <dbReference type="Pfam" id="PF05569"/>
    </source>
</evidence>
<evidence type="ECO:0000256" key="1">
    <source>
        <dbReference type="SAM" id="Phobius"/>
    </source>
</evidence>
<accession>A0A1I3EMR5</accession>
<feature type="domain" description="Peptidase M56" evidence="2">
    <location>
        <begin position="28"/>
        <end position="309"/>
    </location>
</feature>
<keyword evidence="4" id="KW-1185">Reference proteome</keyword>
<sequence length="712" mass="80156">MNGLFVWAQEALLQFNRDSYERLVFLYEITIQNAVVALLLAGVVLTVTLLGRRWLSASQKCLLWSLVLVRLIVPCVPASSFSLQKYVFGDANVVATFESAYHGVTERASVNPAPPYAPLITPEMLSIEPSFHLRDFSIAVLESIWIWGLVVLPTLALVRHFRFLARVRGSIQPDHHRLEKLWSACLNRAGIRRAIPISICEAVSQPAVTGVFRPQLLIPSDLTQLRDAELEMIMLHELAHLRRHDLLVNWLLLIVHTLHWWNPAYWFAAWRYRSLRELVCDEFVLRMLSPAQRREYGELLLRLAERPSARLGWRVTLPVSLLTILPLNLRRMELQKRLGLIGKPHRPQGKLHFSLVMLLAGLIGWTGLTTASEPSPYWPEHFPFSQVTTWKVSYNKNPNPAGPFTTTSYQASDLVKRIMRVKHVDRAEAFEYLQSLLEPLLEFHPNDTLTNYLAGIDEESKRVSLTGNLESLSFTTQSTPLQRDRIIHFMDACRKYGFCQTSLECVIATTNQDLSHTLNLDWETFNSSARIFQGLDFHSATYGESMPVVTARITPSSVETVMAFFQAENSAKISHAPKVTLLQGREVVISNARFLAFVTGLTKADDGHVSPVITTARDGTTISLLPTIESGGKAIQVTGDLEFSNIDAVHLSNTKYGGETRAIQLPQVSKARIEINSQIPDGQTLLIGILPSGNRPHYTYFLLTVNSLGEQL</sequence>
<dbReference type="OrthoDB" id="219918at2"/>
<dbReference type="Pfam" id="PF05569">
    <property type="entry name" value="Peptidase_M56"/>
    <property type="match status" value="1"/>
</dbReference>
<dbReference type="PANTHER" id="PTHR34978:SF3">
    <property type="entry name" value="SLR0241 PROTEIN"/>
    <property type="match status" value="1"/>
</dbReference>
<protein>
    <submittedName>
        <fullName evidence="3">Signal transducer regulating beta-lactamase production, contains metallopeptidase domain</fullName>
    </submittedName>
</protein>
<reference evidence="4" key="1">
    <citation type="submission" date="2016-10" db="EMBL/GenBank/DDBJ databases">
        <authorList>
            <person name="Varghese N."/>
            <person name="Submissions S."/>
        </authorList>
    </citation>
    <scope>NUCLEOTIDE SEQUENCE [LARGE SCALE GENOMIC DNA]</scope>
    <source>
        <strain evidence="4">DSM 26348</strain>
    </source>
</reference>
<dbReference type="EMBL" id="FOQD01000004">
    <property type="protein sequence ID" value="SFI00276.1"/>
    <property type="molecule type" value="Genomic_DNA"/>
</dbReference>
<dbReference type="STRING" id="1576369.SAMN05421753_104294"/>
<feature type="transmembrane region" description="Helical" evidence="1">
    <location>
        <begin position="29"/>
        <end position="50"/>
    </location>
</feature>
<keyword evidence="1" id="KW-1133">Transmembrane helix</keyword>
<keyword evidence="1" id="KW-0812">Transmembrane</keyword>